<feature type="region of interest" description="Disordered" evidence="1">
    <location>
        <begin position="185"/>
        <end position="221"/>
    </location>
</feature>
<dbReference type="Proteomes" id="UP000218209">
    <property type="component" value="Unassembled WGS sequence"/>
</dbReference>
<feature type="region of interest" description="Disordered" evidence="1">
    <location>
        <begin position="1"/>
        <end position="31"/>
    </location>
</feature>
<reference evidence="2 3" key="1">
    <citation type="submission" date="2017-03" db="EMBL/GenBank/DDBJ databases">
        <title>WGS assembly of Porphyra umbilicalis.</title>
        <authorList>
            <person name="Brawley S.H."/>
            <person name="Blouin N.A."/>
            <person name="Ficko-Blean E."/>
            <person name="Wheeler G.L."/>
            <person name="Lohr M."/>
            <person name="Goodson H.V."/>
            <person name="Jenkins J.W."/>
            <person name="Blaby-Haas C.E."/>
            <person name="Helliwell K.E."/>
            <person name="Chan C."/>
            <person name="Marriage T."/>
            <person name="Bhattacharya D."/>
            <person name="Klein A.S."/>
            <person name="Badis Y."/>
            <person name="Brodie J."/>
            <person name="Cao Y."/>
            <person name="Collen J."/>
            <person name="Dittami S.M."/>
            <person name="Gachon C.M."/>
            <person name="Green B.R."/>
            <person name="Karpowicz S."/>
            <person name="Kim J.W."/>
            <person name="Kudahl U."/>
            <person name="Lin S."/>
            <person name="Michel G."/>
            <person name="Mittag M."/>
            <person name="Olson B.J."/>
            <person name="Pangilinan J."/>
            <person name="Peng Y."/>
            <person name="Qiu H."/>
            <person name="Shu S."/>
            <person name="Singer J.T."/>
            <person name="Smith A.G."/>
            <person name="Sprecher B.N."/>
            <person name="Wagner V."/>
            <person name="Wang W."/>
            <person name="Wang Z.-Y."/>
            <person name="Yan J."/>
            <person name="Yarish C."/>
            <person name="Zoeuner-Riek S."/>
            <person name="Zhuang Y."/>
            <person name="Zou Y."/>
            <person name="Lindquist E.A."/>
            <person name="Grimwood J."/>
            <person name="Barry K."/>
            <person name="Rokhsar D.S."/>
            <person name="Schmutz J."/>
            <person name="Stiller J.W."/>
            <person name="Grossman A.R."/>
            <person name="Prochnik S.E."/>
        </authorList>
    </citation>
    <scope>NUCLEOTIDE SEQUENCE [LARGE SCALE GENOMIC DNA]</scope>
    <source>
        <strain evidence="2">4086291</strain>
    </source>
</reference>
<dbReference type="AlphaFoldDB" id="A0A1X6PGF4"/>
<proteinExistence type="predicted"/>
<protein>
    <submittedName>
        <fullName evidence="2">Uncharacterized protein</fullName>
    </submittedName>
</protein>
<evidence type="ECO:0000313" key="2">
    <source>
        <dbReference type="EMBL" id="OSX79930.1"/>
    </source>
</evidence>
<accession>A0A1X6PGF4</accession>
<organism evidence="2 3">
    <name type="scientific">Porphyra umbilicalis</name>
    <name type="common">Purple laver</name>
    <name type="synonym">Red alga</name>
    <dbReference type="NCBI Taxonomy" id="2786"/>
    <lineage>
        <taxon>Eukaryota</taxon>
        <taxon>Rhodophyta</taxon>
        <taxon>Bangiophyceae</taxon>
        <taxon>Bangiales</taxon>
        <taxon>Bangiaceae</taxon>
        <taxon>Porphyra</taxon>
    </lineage>
</organism>
<feature type="region of interest" description="Disordered" evidence="1">
    <location>
        <begin position="76"/>
        <end position="136"/>
    </location>
</feature>
<feature type="compositionally biased region" description="Basic residues" evidence="1">
    <location>
        <begin position="195"/>
        <end position="205"/>
    </location>
</feature>
<evidence type="ECO:0000256" key="1">
    <source>
        <dbReference type="SAM" id="MobiDB-lite"/>
    </source>
</evidence>
<name>A0A1X6PGF4_PORUM</name>
<keyword evidence="3" id="KW-1185">Reference proteome</keyword>
<evidence type="ECO:0000313" key="3">
    <source>
        <dbReference type="Proteomes" id="UP000218209"/>
    </source>
</evidence>
<sequence>MAAGATRTELPPAMPVRRRARSPCPPGTRRPPTGPRWRWLLLACRCRCRCRCCCCRRRRCQRLPHLSRRPRVLPPLLHRRRLPGHSPAVASRSRGRRRRRRRRRWPASRSAAAAGGVGGDSPLRRGGLQGWHGPTLADSGGAGGGVSVPAALLSVLFSPLLPSAPEAAARAAPAMAGGDGSLQTLGAAVEPPRRNAGRGARRPAPRRWSGDSGRRGQRRGCVVERRPARPWRQAGGGRRPWWRRRRAAALPFLSQTLMPPLGRLHRLLAEAGGAAPAAA</sequence>
<feature type="compositionally biased region" description="Basic residues" evidence="1">
    <location>
        <begin position="93"/>
        <end position="106"/>
    </location>
</feature>
<dbReference type="EMBL" id="KV918784">
    <property type="protein sequence ID" value="OSX79930.1"/>
    <property type="molecule type" value="Genomic_DNA"/>
</dbReference>
<gene>
    <name evidence="2" type="ORF">BU14_0068s0025</name>
</gene>